<comment type="caution">
    <text evidence="2">The sequence shown here is derived from an EMBL/GenBank/DDBJ whole genome shotgun (WGS) entry which is preliminary data.</text>
</comment>
<dbReference type="EMBL" id="VNHO01000027">
    <property type="protein sequence ID" value="TYP50345.1"/>
    <property type="molecule type" value="Genomic_DNA"/>
</dbReference>
<proteinExistence type="predicted"/>
<evidence type="ECO:0000313" key="3">
    <source>
        <dbReference type="Proteomes" id="UP000322294"/>
    </source>
</evidence>
<keyword evidence="1" id="KW-0472">Membrane</keyword>
<dbReference type="RefSeq" id="WP_170240357.1">
    <property type="nucleotide sequence ID" value="NZ_VNHO01000027.1"/>
</dbReference>
<feature type="transmembrane region" description="Helical" evidence="1">
    <location>
        <begin position="7"/>
        <end position="28"/>
    </location>
</feature>
<dbReference type="Pfam" id="PF13623">
    <property type="entry name" value="SurA_N_2"/>
    <property type="match status" value="1"/>
</dbReference>
<sequence length="233" mass="27521">MVFKNKWYILSAVLSLTVIFTAIMYANINGWYSGGQKTANGEVIARIDGKEITEKDFEMALWVEEQKYEFQLKKYEREKQHADENVLIPLPQRASPEQVLDRLIDNEVLYQEAKSQGLEVSYEEAKNYMEQVRKTTNDIMEGEIQVADREEFMESQKLIKQSIEKMGISEDEYWNRVVQAYQKSLAISRLKAKVLSSMPEEVRKDPEKVRLYFEQYAKDLRRKHKVEILKKDF</sequence>
<keyword evidence="1" id="KW-1133">Transmembrane helix</keyword>
<keyword evidence="1" id="KW-0812">Transmembrane</keyword>
<dbReference type="SUPFAM" id="SSF109998">
    <property type="entry name" value="Triger factor/SurA peptide-binding domain-like"/>
    <property type="match status" value="1"/>
</dbReference>
<dbReference type="PANTHER" id="PTHR47245">
    <property type="entry name" value="PEPTIDYLPROLYL ISOMERASE"/>
    <property type="match status" value="1"/>
</dbReference>
<dbReference type="Proteomes" id="UP000322294">
    <property type="component" value="Unassembled WGS sequence"/>
</dbReference>
<dbReference type="InterPro" id="IPR027304">
    <property type="entry name" value="Trigger_fact/SurA_dom_sf"/>
</dbReference>
<accession>A0A5S5AI37</accession>
<dbReference type="InterPro" id="IPR050245">
    <property type="entry name" value="PrsA_foldase"/>
</dbReference>
<name>A0A5S5AI37_9FIRM</name>
<reference evidence="2 3" key="1">
    <citation type="submission" date="2019-07" db="EMBL/GenBank/DDBJ databases">
        <title>Genomic Encyclopedia of Type Strains, Phase I: the one thousand microbial genomes (KMG-I) project.</title>
        <authorList>
            <person name="Kyrpides N."/>
        </authorList>
    </citation>
    <scope>NUCLEOTIDE SEQUENCE [LARGE SCALE GENOMIC DNA]</scope>
    <source>
        <strain evidence="2 3">DSM 16647</strain>
    </source>
</reference>
<gene>
    <name evidence="2" type="ORF">LZ11_02074</name>
</gene>
<protein>
    <submittedName>
        <fullName evidence="2">SurA-like protein</fullName>
    </submittedName>
</protein>
<organism evidence="2 3">
    <name type="scientific">Thermosediminibacter litoriperuensis</name>
    <dbReference type="NCBI Taxonomy" id="291989"/>
    <lineage>
        <taxon>Bacteria</taxon>
        <taxon>Bacillati</taxon>
        <taxon>Bacillota</taxon>
        <taxon>Clostridia</taxon>
        <taxon>Thermosediminibacterales</taxon>
        <taxon>Thermosediminibacteraceae</taxon>
        <taxon>Thermosediminibacter</taxon>
    </lineage>
</organism>
<dbReference type="Gene3D" id="1.10.8.1040">
    <property type="match status" value="1"/>
</dbReference>
<keyword evidence="3" id="KW-1185">Reference proteome</keyword>
<dbReference type="PANTHER" id="PTHR47245:SF2">
    <property type="entry name" value="PEPTIDYL-PROLYL CIS-TRANS ISOMERASE HP_0175-RELATED"/>
    <property type="match status" value="1"/>
</dbReference>
<dbReference type="AlphaFoldDB" id="A0A5S5AI37"/>
<evidence type="ECO:0000256" key="1">
    <source>
        <dbReference type="SAM" id="Phobius"/>
    </source>
</evidence>
<evidence type="ECO:0000313" key="2">
    <source>
        <dbReference type="EMBL" id="TYP50345.1"/>
    </source>
</evidence>